<dbReference type="PANTHER" id="PTHR10380">
    <property type="entry name" value="CUTICLE PROTEIN"/>
    <property type="match status" value="1"/>
</dbReference>
<dbReference type="AlphaFoldDB" id="A0A7R9AN06"/>
<evidence type="ECO:0000256" key="2">
    <source>
        <dbReference type="PROSITE-ProRule" id="PRU00497"/>
    </source>
</evidence>
<proteinExistence type="predicted"/>
<dbReference type="InterPro" id="IPR050468">
    <property type="entry name" value="Cuticle_Struct_Prot"/>
</dbReference>
<dbReference type="GO" id="GO:0062129">
    <property type="term" value="C:chitin-based extracellular matrix"/>
    <property type="evidence" value="ECO:0007669"/>
    <property type="project" value="TreeGrafter"/>
</dbReference>
<keyword evidence="3" id="KW-0812">Transmembrane</keyword>
<protein>
    <recommendedName>
        <fullName evidence="5">Cuticle protein 6</fullName>
    </recommendedName>
</protein>
<keyword evidence="1 2" id="KW-0193">Cuticle</keyword>
<dbReference type="GO" id="GO:0008010">
    <property type="term" value="F:structural constituent of chitin-based larval cuticle"/>
    <property type="evidence" value="ECO:0007669"/>
    <property type="project" value="TreeGrafter"/>
</dbReference>
<keyword evidence="3" id="KW-1133">Transmembrane helix</keyword>
<dbReference type="InterPro" id="IPR031311">
    <property type="entry name" value="CHIT_BIND_RR_consensus"/>
</dbReference>
<sequence length="616" mass="65610">MGIGSECYNDTWPWRWRHWLKDATRRPARKERVECAAYASSSGAVPTTSARVAFATYTHMPDSEVRVGMCVYIRRVVLEMVFNHHSISSEYWTTQQRYQHTNMNTLIVLFAMVAAAVARPGLLGYYPYALSSQYHAQDELGQYSYGYAGGLSAKSEVKSFDGVTRGGYSYVDANGELQTVSYTADALNGFRVAATNLPKAPAPIESAPLLAPKPVQDTPEVAAAKAAHLALVSGAAPKAPIPAPLVAPVPVQDTPEVAQARAEHLVAVEKAAAAAAAAPEVPEPLIVSSYSLPAHYAYSVSPGANFAYSSVAPAPWAVAPWTARLVPLSYNIEGVSGVIGWLVVRRQMPVSVVRVGMCVYIRRVVLEMVLNLHSISSEYWITQQRYQHTNMNTLIVLFAMVAAAVARPGLLGYYPYALSSQYHAQDELGQYSYGYAGGLSAKSEVKSFDGVTRGGYSYVDANGELQTVSYTADALNGFRVAATNLPKAPAPIESAPLVAPEPVQDTPEVAAAKAAHLALVSGAAPKAPIPAPLVAPVPVQDTPEVAQARAEHLVAVEKAAAAAAAAPEVPEPLIVSSYSLPAHYAYSVSPGANFAYSSVAPAPWAVAPWTARLGVW</sequence>
<dbReference type="Pfam" id="PF00379">
    <property type="entry name" value="Chitin_bind_4"/>
    <property type="match status" value="2"/>
</dbReference>
<organism evidence="4">
    <name type="scientific">Timema shepardi</name>
    <name type="common">Walking stick</name>
    <dbReference type="NCBI Taxonomy" id="629360"/>
    <lineage>
        <taxon>Eukaryota</taxon>
        <taxon>Metazoa</taxon>
        <taxon>Ecdysozoa</taxon>
        <taxon>Arthropoda</taxon>
        <taxon>Hexapoda</taxon>
        <taxon>Insecta</taxon>
        <taxon>Pterygota</taxon>
        <taxon>Neoptera</taxon>
        <taxon>Polyneoptera</taxon>
        <taxon>Phasmatodea</taxon>
        <taxon>Timematodea</taxon>
        <taxon>Timematoidea</taxon>
        <taxon>Timematidae</taxon>
        <taxon>Timema</taxon>
    </lineage>
</organism>
<evidence type="ECO:0000256" key="1">
    <source>
        <dbReference type="ARBA" id="ARBA00022460"/>
    </source>
</evidence>
<accession>A0A7R9AN06</accession>
<dbReference type="PANTHER" id="PTHR10380:SF196">
    <property type="entry name" value="CUTICULAR PROTEIN 72EA"/>
    <property type="match status" value="1"/>
</dbReference>
<dbReference type="PROSITE" id="PS00233">
    <property type="entry name" value="CHIT_BIND_RR_1"/>
    <property type="match status" value="2"/>
</dbReference>
<evidence type="ECO:0008006" key="5">
    <source>
        <dbReference type="Google" id="ProtNLM"/>
    </source>
</evidence>
<dbReference type="InterPro" id="IPR000618">
    <property type="entry name" value="Insect_cuticle"/>
</dbReference>
<keyword evidence="3" id="KW-0472">Membrane</keyword>
<dbReference type="EMBL" id="OC000408">
    <property type="protein sequence ID" value="CAD7257172.1"/>
    <property type="molecule type" value="Genomic_DNA"/>
</dbReference>
<gene>
    <name evidence="4" type="ORF">TSIB3V08_LOCUS1447</name>
</gene>
<reference evidence="4" key="1">
    <citation type="submission" date="2020-11" db="EMBL/GenBank/DDBJ databases">
        <authorList>
            <person name="Tran Van P."/>
        </authorList>
    </citation>
    <scope>NUCLEOTIDE SEQUENCE</scope>
</reference>
<name>A0A7R9AN06_TIMSH</name>
<feature type="transmembrane region" description="Helical" evidence="3">
    <location>
        <begin position="106"/>
        <end position="128"/>
    </location>
</feature>
<evidence type="ECO:0000256" key="3">
    <source>
        <dbReference type="SAM" id="Phobius"/>
    </source>
</evidence>
<dbReference type="PROSITE" id="PS51155">
    <property type="entry name" value="CHIT_BIND_RR_2"/>
    <property type="match status" value="2"/>
</dbReference>
<evidence type="ECO:0000313" key="4">
    <source>
        <dbReference type="EMBL" id="CAD7257172.1"/>
    </source>
</evidence>